<evidence type="ECO:0000256" key="8">
    <source>
        <dbReference type="PROSITE-ProRule" id="PRU00723"/>
    </source>
</evidence>
<organism evidence="13 14">
    <name type="scientific">Daphnia galeata</name>
    <dbReference type="NCBI Taxonomy" id="27404"/>
    <lineage>
        <taxon>Eukaryota</taxon>
        <taxon>Metazoa</taxon>
        <taxon>Ecdysozoa</taxon>
        <taxon>Arthropoda</taxon>
        <taxon>Crustacea</taxon>
        <taxon>Branchiopoda</taxon>
        <taxon>Diplostraca</taxon>
        <taxon>Cladocera</taxon>
        <taxon>Anomopoda</taxon>
        <taxon>Daphniidae</taxon>
        <taxon>Daphnia</taxon>
    </lineage>
</organism>
<feature type="region of interest" description="Disordered" evidence="10">
    <location>
        <begin position="465"/>
        <end position="487"/>
    </location>
</feature>
<dbReference type="InterPro" id="IPR013083">
    <property type="entry name" value="Znf_RING/FYVE/PHD"/>
</dbReference>
<dbReference type="PROSITE" id="PS50089">
    <property type="entry name" value="ZF_RING_2"/>
    <property type="match status" value="1"/>
</dbReference>
<evidence type="ECO:0000256" key="5">
    <source>
        <dbReference type="ARBA" id="ARBA00022723"/>
    </source>
</evidence>
<dbReference type="InterPro" id="IPR017907">
    <property type="entry name" value="Znf_RING_CS"/>
</dbReference>
<dbReference type="GO" id="GO:0003729">
    <property type="term" value="F:mRNA binding"/>
    <property type="evidence" value="ECO:0007669"/>
    <property type="project" value="TreeGrafter"/>
</dbReference>
<dbReference type="Gene3D" id="3.30.40.10">
    <property type="entry name" value="Zinc/RING finger domain, C3HC4 (zinc finger)"/>
    <property type="match status" value="1"/>
</dbReference>
<dbReference type="SMART" id="SM00356">
    <property type="entry name" value="ZnF_C3H1"/>
    <property type="match status" value="1"/>
</dbReference>
<dbReference type="GO" id="GO:0000288">
    <property type="term" value="P:nuclear-transcribed mRNA catabolic process, deadenylation-dependent decay"/>
    <property type="evidence" value="ECO:0007669"/>
    <property type="project" value="TreeGrafter"/>
</dbReference>
<proteinExistence type="predicted"/>
<dbReference type="FunFam" id="3.30.40.10:FF:000047">
    <property type="entry name" value="Roquin-2 isoform 1"/>
    <property type="match status" value="1"/>
</dbReference>
<evidence type="ECO:0000256" key="1">
    <source>
        <dbReference type="ARBA" id="ARBA00000900"/>
    </source>
</evidence>
<evidence type="ECO:0000256" key="9">
    <source>
        <dbReference type="SAM" id="Coils"/>
    </source>
</evidence>
<dbReference type="PROSITE" id="PS00518">
    <property type="entry name" value="ZF_RING_1"/>
    <property type="match status" value="1"/>
</dbReference>
<dbReference type="CDD" id="cd16638">
    <property type="entry name" value="mRING-HC-C3HC3D_Roquin"/>
    <property type="match status" value="1"/>
</dbReference>
<dbReference type="FunFam" id="1.20.120.1790:FF:000001">
    <property type="entry name" value="roquin-1 isoform X1"/>
    <property type="match status" value="1"/>
</dbReference>
<dbReference type="GO" id="GO:0006511">
    <property type="term" value="P:ubiquitin-dependent protein catabolic process"/>
    <property type="evidence" value="ECO:0007669"/>
    <property type="project" value="TreeGrafter"/>
</dbReference>
<evidence type="ECO:0000256" key="10">
    <source>
        <dbReference type="SAM" id="MobiDB-lite"/>
    </source>
</evidence>
<evidence type="ECO:0000256" key="4">
    <source>
        <dbReference type="ARBA" id="ARBA00022679"/>
    </source>
</evidence>
<feature type="region of interest" description="Disordered" evidence="10">
    <location>
        <begin position="410"/>
        <end position="429"/>
    </location>
</feature>
<keyword evidence="4" id="KW-0808">Transferase</keyword>
<keyword evidence="6 8" id="KW-0863">Zinc-finger</keyword>
<dbReference type="Gene3D" id="4.10.1000.10">
    <property type="entry name" value="Zinc finger, CCCH-type"/>
    <property type="match status" value="1"/>
</dbReference>
<comment type="subcellular location">
    <subcellularLocation>
        <location evidence="2">Cytoplasm</location>
        <location evidence="2">P-body</location>
    </subcellularLocation>
</comment>
<dbReference type="InterPro" id="IPR048575">
    <property type="entry name" value="Roquin_1_2-like_ROQ"/>
</dbReference>
<dbReference type="AlphaFoldDB" id="A0A8J2RM48"/>
<dbReference type="PROSITE" id="PS50103">
    <property type="entry name" value="ZF_C3H1"/>
    <property type="match status" value="1"/>
</dbReference>
<evidence type="ECO:0000313" key="13">
    <source>
        <dbReference type="EMBL" id="CAH0104095.1"/>
    </source>
</evidence>
<keyword evidence="14" id="KW-1185">Reference proteome</keyword>
<feature type="domain" description="C3H1-type" evidence="12">
    <location>
        <begin position="432"/>
        <end position="459"/>
    </location>
</feature>
<keyword evidence="7 8" id="KW-0862">Zinc</keyword>
<dbReference type="Proteomes" id="UP000789390">
    <property type="component" value="Unassembled WGS sequence"/>
</dbReference>
<comment type="caution">
    <text evidence="13">The sequence shown here is derived from an EMBL/GenBank/DDBJ whole genome shotgun (WGS) entry which is preliminary data.</text>
</comment>
<evidence type="ECO:0000256" key="6">
    <source>
        <dbReference type="ARBA" id="ARBA00022771"/>
    </source>
</evidence>
<dbReference type="GO" id="GO:0003725">
    <property type="term" value="F:double-stranded RNA binding"/>
    <property type="evidence" value="ECO:0007669"/>
    <property type="project" value="TreeGrafter"/>
</dbReference>
<dbReference type="Pfam" id="PF21206">
    <property type="entry name" value="Roquin_1_2-like_ROQ"/>
    <property type="match status" value="1"/>
</dbReference>
<dbReference type="EMBL" id="CAKKLH010000124">
    <property type="protein sequence ID" value="CAH0104095.1"/>
    <property type="molecule type" value="Genomic_DNA"/>
</dbReference>
<gene>
    <name evidence="13" type="ORF">DGAL_LOCUS6807</name>
</gene>
<dbReference type="Gene3D" id="1.20.120.1790">
    <property type="match status" value="1"/>
</dbReference>
<feature type="region of interest" description="Disordered" evidence="10">
    <location>
        <begin position="710"/>
        <end position="755"/>
    </location>
</feature>
<dbReference type="SUPFAM" id="SSF90229">
    <property type="entry name" value="CCCH zinc finger"/>
    <property type="match status" value="1"/>
</dbReference>
<protein>
    <recommendedName>
        <fullName evidence="3">RING-type E3 ubiquitin transferase</fullName>
        <ecNumber evidence="3">2.3.2.27</ecNumber>
    </recommendedName>
</protein>
<dbReference type="InterPro" id="IPR052249">
    <property type="entry name" value="Roquin_domain"/>
</dbReference>
<dbReference type="GO" id="GO:0035613">
    <property type="term" value="F:RNA stem-loop binding"/>
    <property type="evidence" value="ECO:0007669"/>
    <property type="project" value="TreeGrafter"/>
</dbReference>
<sequence>MPIQAPQWTEFLSCPICRHEFDRVQRQPISLACGHTLCKTCLSKLHRRQCPFDQSSVSIEAEDLPVNTALLQLISPSHHNGDHHEENHHDDQDQPMEEEVQSTTSLLSSLDKDQWQLYRSSRRCVEELALFLKISGGVPLLSRPMQRKLVTLITCQLAESEGRARAVRAARSLGERTVTELILQHQNPQQLSANLWAAVRARGCQFLGPAMQEEVLRLVLLALEDGSALSRKVLVMFVVQRLEPHFPQASKTSIGHVVQLLYRASCFKVSKREGDSSLMQLKDEFRTYDSLRREHDAQIVQIATEAGLRIAPDQWSSLLYGDSAHKSHMQSIIDKLQTPQSFGQSVQELVIALQRTGDPHNLSNLRPSLELLAALDPCPDATVPSWAECDGALEAARMTVRGLIDFVSSHGGGGRSNGRQSEQSAHGSHGIKYKTSLCRDLLRGGCPRGSNCTFAHSEEELDRYRSRHRKNSGKLRNGTGEGGSLGSQENLVVGVDAAGIAMITETDPTSFYYNPAPADGTGPIMSRGRPNYAGPPYTATHAPFRSRGHYGASAYQTPPPPPTYGAGAHLYGAPSIPPQPEYGMQAPMADYPSRPIETARLIPSLASQSLGVLQSRKQEILDQLEKIGTANNSSSSQNYSIWNGRAAAAAAAAAGTASGYGRADGLFDDDFIPFGAPLCSKYGPISRLSRIIPRSSNPIQASSAFGHSLISTPMKRTPLSSTGRDLDDWNEGQDEDDADGEQESNGDSAPPAAEPVRDFYVESERMKYELELIKQQIDELKMATREASIGCMTEGRQRLSRELHLIEENIREKERQLRLTQRKRRNVATPVHGKAPIDWDVKFFNGFNDPLVVTTTTTGDDEDTGIANGMRELELRLQHELEEQE</sequence>
<keyword evidence="5 8" id="KW-0479">Metal-binding</keyword>
<name>A0A8J2RM48_9CRUS</name>
<evidence type="ECO:0000313" key="14">
    <source>
        <dbReference type="Proteomes" id="UP000789390"/>
    </source>
</evidence>
<evidence type="ECO:0000259" key="11">
    <source>
        <dbReference type="PROSITE" id="PS50089"/>
    </source>
</evidence>
<evidence type="ECO:0000256" key="7">
    <source>
        <dbReference type="ARBA" id="ARBA00022833"/>
    </source>
</evidence>
<dbReference type="Pfam" id="PF14634">
    <property type="entry name" value="zf-RING_5"/>
    <property type="match status" value="1"/>
</dbReference>
<dbReference type="Pfam" id="PF00642">
    <property type="entry name" value="zf-CCCH"/>
    <property type="match status" value="1"/>
</dbReference>
<dbReference type="GO" id="GO:0000932">
    <property type="term" value="C:P-body"/>
    <property type="evidence" value="ECO:0007669"/>
    <property type="project" value="UniProtKB-SubCell"/>
</dbReference>
<dbReference type="InterPro" id="IPR036855">
    <property type="entry name" value="Znf_CCCH_sf"/>
</dbReference>
<feature type="coiled-coil region" evidence="9">
    <location>
        <begin position="763"/>
        <end position="823"/>
    </location>
</feature>
<dbReference type="GO" id="GO:0061630">
    <property type="term" value="F:ubiquitin protein ligase activity"/>
    <property type="evidence" value="ECO:0007669"/>
    <property type="project" value="UniProtKB-EC"/>
</dbReference>
<evidence type="ECO:0000256" key="3">
    <source>
        <dbReference type="ARBA" id="ARBA00012483"/>
    </source>
</evidence>
<dbReference type="InterPro" id="IPR041523">
    <property type="entry name" value="ROQ_II"/>
</dbReference>
<dbReference type="GO" id="GO:0010494">
    <property type="term" value="C:cytoplasmic stress granule"/>
    <property type="evidence" value="ECO:0007669"/>
    <property type="project" value="TreeGrafter"/>
</dbReference>
<evidence type="ECO:0000259" key="12">
    <source>
        <dbReference type="PROSITE" id="PS50103"/>
    </source>
</evidence>
<keyword evidence="9" id="KW-0175">Coiled coil</keyword>
<reference evidence="13" key="1">
    <citation type="submission" date="2021-11" db="EMBL/GenBank/DDBJ databases">
        <authorList>
            <person name="Schell T."/>
        </authorList>
    </citation>
    <scope>NUCLEOTIDE SEQUENCE</scope>
    <source>
        <strain evidence="13">M5</strain>
    </source>
</reference>
<feature type="compositionally biased region" description="Basic and acidic residues" evidence="10">
    <location>
        <begin position="79"/>
        <end position="92"/>
    </location>
</feature>
<feature type="domain" description="RING-type" evidence="11">
    <location>
        <begin position="14"/>
        <end position="54"/>
    </location>
</feature>
<dbReference type="SMART" id="SM00184">
    <property type="entry name" value="RING"/>
    <property type="match status" value="1"/>
</dbReference>
<accession>A0A8J2RM48</accession>
<feature type="zinc finger region" description="C3H1-type" evidence="8">
    <location>
        <begin position="432"/>
        <end position="459"/>
    </location>
</feature>
<evidence type="ECO:0000256" key="2">
    <source>
        <dbReference type="ARBA" id="ARBA00004201"/>
    </source>
</evidence>
<dbReference type="GO" id="GO:0008270">
    <property type="term" value="F:zinc ion binding"/>
    <property type="evidence" value="ECO:0007669"/>
    <property type="project" value="UniProtKB-KW"/>
</dbReference>
<dbReference type="InterPro" id="IPR001841">
    <property type="entry name" value="Znf_RING"/>
</dbReference>
<dbReference type="PANTHER" id="PTHR13139:SF54">
    <property type="entry name" value="RING-TYPE E3 UBIQUITIN TRANSFERASE"/>
    <property type="match status" value="1"/>
</dbReference>
<dbReference type="Pfam" id="PF18386">
    <property type="entry name" value="ROQ_II"/>
    <property type="match status" value="1"/>
</dbReference>
<dbReference type="GO" id="GO:0000209">
    <property type="term" value="P:protein polyubiquitination"/>
    <property type="evidence" value="ECO:0007669"/>
    <property type="project" value="TreeGrafter"/>
</dbReference>
<dbReference type="EC" id="2.3.2.27" evidence="3"/>
<comment type="catalytic activity">
    <reaction evidence="1">
        <text>S-ubiquitinyl-[E2 ubiquitin-conjugating enzyme]-L-cysteine + [acceptor protein]-L-lysine = [E2 ubiquitin-conjugating enzyme]-L-cysteine + N(6)-ubiquitinyl-[acceptor protein]-L-lysine.</text>
        <dbReference type="EC" id="2.3.2.27"/>
    </reaction>
</comment>
<dbReference type="PANTHER" id="PTHR13139">
    <property type="entry name" value="RING FINGER AND CCCH-TYPE ZINC FINGER DOMAIN-CONTAINING PROTEIN"/>
    <property type="match status" value="1"/>
</dbReference>
<feature type="compositionally biased region" description="Acidic residues" evidence="10">
    <location>
        <begin position="728"/>
        <end position="744"/>
    </location>
</feature>
<dbReference type="SUPFAM" id="SSF57850">
    <property type="entry name" value="RING/U-box"/>
    <property type="match status" value="1"/>
</dbReference>
<dbReference type="OrthoDB" id="10067217at2759"/>
<feature type="region of interest" description="Disordered" evidence="10">
    <location>
        <begin position="76"/>
        <end position="103"/>
    </location>
</feature>
<dbReference type="InterPro" id="IPR000571">
    <property type="entry name" value="Znf_CCCH"/>
</dbReference>